<evidence type="ECO:0000313" key="1">
    <source>
        <dbReference type="EMBL" id="AAP50980.1"/>
    </source>
</evidence>
<dbReference type="EMBL" id="AC133859">
    <property type="protein sequence ID" value="AAP50980.1"/>
    <property type="molecule type" value="Genomic_DNA"/>
</dbReference>
<evidence type="ECO:0000313" key="2">
    <source>
        <dbReference type="Proteomes" id="UP000000763"/>
    </source>
</evidence>
<dbReference type="AlphaFoldDB" id="Q7Y0A7"/>
<gene>
    <name evidence="1" type="primary">OSJNBa0075A22.23</name>
</gene>
<organism evidence="1 2">
    <name type="scientific">Oryza sativa subsp. japonica</name>
    <name type="common">Rice</name>
    <dbReference type="NCBI Taxonomy" id="39947"/>
    <lineage>
        <taxon>Eukaryota</taxon>
        <taxon>Viridiplantae</taxon>
        <taxon>Streptophyta</taxon>
        <taxon>Embryophyta</taxon>
        <taxon>Tracheophyta</taxon>
        <taxon>Spermatophyta</taxon>
        <taxon>Magnoliopsida</taxon>
        <taxon>Liliopsida</taxon>
        <taxon>Poales</taxon>
        <taxon>Poaceae</taxon>
        <taxon>BOP clade</taxon>
        <taxon>Oryzoideae</taxon>
        <taxon>Oryzeae</taxon>
        <taxon>Oryzinae</taxon>
        <taxon>Oryza</taxon>
        <taxon>Oryza sativa</taxon>
    </lineage>
</organism>
<sequence length="118" mass="12677">MGLPIIAPLPTDKLLGKKWGRWGQHPALWASAARRRGIVSRSHGAHDKRPTSSLQSGLLCVFTRLHIASAPASFRACMQGFPGPGLPCLGGRPMPFADRCGPPVRFFYSSRPPSDCGA</sequence>
<reference evidence="2" key="1">
    <citation type="journal article" date="2005" name="Nature">
        <title>The map-based sequence of the rice genome.</title>
        <authorList>
            <consortium name="International rice genome sequencing project (IRGSP)"/>
            <person name="Matsumoto T."/>
            <person name="Wu J."/>
            <person name="Kanamori H."/>
            <person name="Katayose Y."/>
            <person name="Fujisawa M."/>
            <person name="Namiki N."/>
            <person name="Mizuno H."/>
            <person name="Yamamoto K."/>
            <person name="Antonio B.A."/>
            <person name="Baba T."/>
            <person name="Sakata K."/>
            <person name="Nagamura Y."/>
            <person name="Aoki H."/>
            <person name="Arikawa K."/>
            <person name="Arita K."/>
            <person name="Bito T."/>
            <person name="Chiden Y."/>
            <person name="Fujitsuka N."/>
            <person name="Fukunaka R."/>
            <person name="Hamada M."/>
            <person name="Harada C."/>
            <person name="Hayashi A."/>
            <person name="Hijishita S."/>
            <person name="Honda M."/>
            <person name="Hosokawa S."/>
            <person name="Ichikawa Y."/>
            <person name="Idonuma A."/>
            <person name="Iijima M."/>
            <person name="Ikeda M."/>
            <person name="Ikeno M."/>
            <person name="Ito K."/>
            <person name="Ito S."/>
            <person name="Ito T."/>
            <person name="Ito Y."/>
            <person name="Ito Y."/>
            <person name="Iwabuchi A."/>
            <person name="Kamiya K."/>
            <person name="Karasawa W."/>
            <person name="Kurita K."/>
            <person name="Katagiri S."/>
            <person name="Kikuta A."/>
            <person name="Kobayashi H."/>
            <person name="Kobayashi N."/>
            <person name="Machita K."/>
            <person name="Maehara T."/>
            <person name="Masukawa M."/>
            <person name="Mizubayashi T."/>
            <person name="Mukai Y."/>
            <person name="Nagasaki H."/>
            <person name="Nagata Y."/>
            <person name="Naito S."/>
            <person name="Nakashima M."/>
            <person name="Nakama Y."/>
            <person name="Nakamichi Y."/>
            <person name="Nakamura M."/>
            <person name="Meguro A."/>
            <person name="Negishi M."/>
            <person name="Ohta I."/>
            <person name="Ohta T."/>
            <person name="Okamoto M."/>
            <person name="Ono N."/>
            <person name="Saji S."/>
            <person name="Sakaguchi M."/>
            <person name="Sakai K."/>
            <person name="Shibata M."/>
            <person name="Shimokawa T."/>
            <person name="Song J."/>
            <person name="Takazaki Y."/>
            <person name="Terasawa K."/>
            <person name="Tsugane M."/>
            <person name="Tsuji K."/>
            <person name="Ueda S."/>
            <person name="Waki K."/>
            <person name="Yamagata H."/>
            <person name="Yamamoto M."/>
            <person name="Yamamoto S."/>
            <person name="Yamane H."/>
            <person name="Yoshiki S."/>
            <person name="Yoshihara R."/>
            <person name="Yukawa K."/>
            <person name="Zhong H."/>
            <person name="Yano M."/>
            <person name="Yuan Q."/>
            <person name="Ouyang S."/>
            <person name="Liu J."/>
            <person name="Jones K.M."/>
            <person name="Gansberger K."/>
            <person name="Moffat K."/>
            <person name="Hill J."/>
            <person name="Bera J."/>
            <person name="Fadrosh D."/>
            <person name="Jin S."/>
            <person name="Johri S."/>
            <person name="Kim M."/>
            <person name="Overton L."/>
            <person name="Reardon M."/>
            <person name="Tsitrin T."/>
            <person name="Vuong H."/>
            <person name="Weaver B."/>
            <person name="Ciecko A."/>
            <person name="Tallon L."/>
            <person name="Jackson J."/>
            <person name="Pai G."/>
            <person name="Aken S.V."/>
            <person name="Utterback T."/>
            <person name="Reidmuller S."/>
            <person name="Feldblyum T."/>
            <person name="Hsiao J."/>
            <person name="Zismann V."/>
            <person name="Iobst S."/>
            <person name="de Vazeille A.R."/>
            <person name="Buell C.R."/>
            <person name="Ying K."/>
            <person name="Li Y."/>
            <person name="Lu T."/>
            <person name="Huang Y."/>
            <person name="Zhao Q."/>
            <person name="Feng Q."/>
            <person name="Zhang L."/>
            <person name="Zhu J."/>
            <person name="Weng Q."/>
            <person name="Mu J."/>
            <person name="Lu Y."/>
            <person name="Fan D."/>
            <person name="Liu Y."/>
            <person name="Guan J."/>
            <person name="Zhang Y."/>
            <person name="Yu S."/>
            <person name="Liu X."/>
            <person name="Zhang Y."/>
            <person name="Hong G."/>
            <person name="Han B."/>
            <person name="Choisne N."/>
            <person name="Demange N."/>
            <person name="Orjeda G."/>
            <person name="Samain S."/>
            <person name="Cattolico L."/>
            <person name="Pelletier E."/>
            <person name="Couloux A."/>
            <person name="Segurens B."/>
            <person name="Wincker P."/>
            <person name="D'Hont A."/>
            <person name="Scarpelli C."/>
            <person name="Weissenbach J."/>
            <person name="Salanoubat M."/>
            <person name="Quetier F."/>
            <person name="Yu Y."/>
            <person name="Kim H.R."/>
            <person name="Rambo T."/>
            <person name="Currie J."/>
            <person name="Collura K."/>
            <person name="Luo M."/>
            <person name="Yang T."/>
            <person name="Ammiraju J.S.S."/>
            <person name="Engler F."/>
            <person name="Soderlund C."/>
            <person name="Wing R.A."/>
            <person name="Palmer L.E."/>
            <person name="de la Bastide M."/>
            <person name="Spiegel L."/>
            <person name="Nascimento L."/>
            <person name="Zutavern T."/>
            <person name="O'Shaughnessy A."/>
            <person name="Dike S."/>
            <person name="Dedhia N."/>
            <person name="Preston R."/>
            <person name="Balija V."/>
            <person name="McCombie W.R."/>
            <person name="Chow T."/>
            <person name="Chen H."/>
            <person name="Chung M."/>
            <person name="Chen C."/>
            <person name="Shaw J."/>
            <person name="Wu H."/>
            <person name="Hsiao K."/>
            <person name="Chao Y."/>
            <person name="Chu M."/>
            <person name="Cheng C."/>
            <person name="Hour A."/>
            <person name="Lee P."/>
            <person name="Lin S."/>
            <person name="Lin Y."/>
            <person name="Liou J."/>
            <person name="Liu S."/>
            <person name="Hsing Y."/>
            <person name="Raghuvanshi S."/>
            <person name="Mohanty A."/>
            <person name="Bharti A.K."/>
            <person name="Gaur A."/>
            <person name="Gupta V."/>
            <person name="Kumar D."/>
            <person name="Ravi V."/>
            <person name="Vij S."/>
            <person name="Kapur A."/>
            <person name="Khurana P."/>
            <person name="Khurana P."/>
            <person name="Khurana J.P."/>
            <person name="Tyagi A.K."/>
            <person name="Gaikwad K."/>
            <person name="Singh A."/>
            <person name="Dalal V."/>
            <person name="Srivastava S."/>
            <person name="Dixit A."/>
            <person name="Pal A.K."/>
            <person name="Ghazi I.A."/>
            <person name="Yadav M."/>
            <person name="Pandit A."/>
            <person name="Bhargava A."/>
            <person name="Sureshbabu K."/>
            <person name="Batra K."/>
            <person name="Sharma T.R."/>
            <person name="Mohapatra T."/>
            <person name="Singh N.K."/>
            <person name="Messing J."/>
            <person name="Nelson A.B."/>
            <person name="Fuks G."/>
            <person name="Kavchok S."/>
            <person name="Keizer G."/>
            <person name="Linton E."/>
            <person name="Llaca V."/>
            <person name="Song R."/>
            <person name="Tanyolac B."/>
            <person name="Young S."/>
            <person name="Ho-Il K."/>
            <person name="Hahn J.H."/>
            <person name="Sangsakoo G."/>
            <person name="Vanavichit A."/>
            <person name="de Mattos Luiz.A.T."/>
            <person name="Zimmer P.D."/>
            <person name="Malone G."/>
            <person name="Dellagostin O."/>
            <person name="de Oliveira A.C."/>
            <person name="Bevan M."/>
            <person name="Bancroft I."/>
            <person name="Minx P."/>
            <person name="Cordum H."/>
            <person name="Wilson R."/>
            <person name="Cheng Z."/>
            <person name="Jin W."/>
            <person name="Jiang J."/>
            <person name="Leong S.A."/>
            <person name="Iwama H."/>
            <person name="Gojobori T."/>
            <person name="Itoh T."/>
            <person name="Niimura Y."/>
            <person name="Fujii Y."/>
            <person name="Habara T."/>
            <person name="Sakai H."/>
            <person name="Sato Y."/>
            <person name="Wilson G."/>
            <person name="Kumar K."/>
            <person name="McCouch S."/>
            <person name="Juretic N."/>
            <person name="Hoen D."/>
            <person name="Wright S."/>
            <person name="Bruskiewich R."/>
            <person name="Bureau T."/>
            <person name="Miyao A."/>
            <person name="Hirochika H."/>
            <person name="Nishikawa T."/>
            <person name="Kadowaki K."/>
            <person name="Sugiura M."/>
            <person name="Burr B."/>
            <person name="Sasaki T."/>
        </authorList>
    </citation>
    <scope>NUCLEOTIDE SEQUENCE [LARGE SCALE GENOMIC DNA]</scope>
    <source>
        <strain evidence="2">cv. Nipponbare</strain>
    </source>
</reference>
<proteinExistence type="predicted"/>
<dbReference type="Proteomes" id="UP000000763">
    <property type="component" value="Chromosome 3"/>
</dbReference>
<reference evidence="2" key="2">
    <citation type="journal article" date="2008" name="Nucleic Acids Res.">
        <title>The rice annotation project database (RAP-DB): 2008 update.</title>
        <authorList>
            <consortium name="The rice annotation project (RAP)"/>
        </authorList>
    </citation>
    <scope>GENOME REANNOTATION</scope>
    <source>
        <strain evidence="2">cv. Nipponbare</strain>
    </source>
</reference>
<name>Q7Y0A7_ORYSJ</name>
<accession>Q7Y0A7</accession>
<protein>
    <submittedName>
        <fullName evidence="1">Uncharacterized protein</fullName>
    </submittedName>
</protein>